<dbReference type="eggNOG" id="COG2755">
    <property type="taxonomic scope" value="Bacteria"/>
</dbReference>
<dbReference type="InterPro" id="IPR036514">
    <property type="entry name" value="SGNH_hydro_sf"/>
</dbReference>
<keyword evidence="4" id="KW-1185">Reference proteome</keyword>
<accession>G5H523</accession>
<evidence type="ECO:0008006" key="5">
    <source>
        <dbReference type="Google" id="ProtNLM"/>
    </source>
</evidence>
<feature type="compositionally biased region" description="Basic and acidic residues" evidence="1">
    <location>
        <begin position="613"/>
        <end position="622"/>
    </location>
</feature>
<dbReference type="RefSeq" id="WP_009132839.1">
    <property type="nucleotide sequence ID" value="NZ_CP102250.1"/>
</dbReference>
<organism evidence="3 4">
    <name type="scientific">Alistipes indistinctus YIT 12060</name>
    <dbReference type="NCBI Taxonomy" id="742725"/>
    <lineage>
        <taxon>Bacteria</taxon>
        <taxon>Pseudomonadati</taxon>
        <taxon>Bacteroidota</taxon>
        <taxon>Bacteroidia</taxon>
        <taxon>Bacteroidales</taxon>
        <taxon>Rikenellaceae</taxon>
        <taxon>Alistipes</taxon>
    </lineage>
</organism>
<dbReference type="PATRIC" id="fig|742725.3.peg.35"/>
<dbReference type="STRING" id="742725.HMPREF9450_00033"/>
<feature type="region of interest" description="Disordered" evidence="1">
    <location>
        <begin position="487"/>
        <end position="671"/>
    </location>
</feature>
<keyword evidence="2" id="KW-0812">Transmembrane</keyword>
<dbReference type="Gene3D" id="2.60.120.1360">
    <property type="match status" value="1"/>
</dbReference>
<dbReference type="GO" id="GO:0016788">
    <property type="term" value="F:hydrolase activity, acting on ester bonds"/>
    <property type="evidence" value="ECO:0007669"/>
    <property type="project" value="UniProtKB-ARBA"/>
</dbReference>
<dbReference type="Proteomes" id="UP000006008">
    <property type="component" value="Unassembled WGS sequence"/>
</dbReference>
<name>G5H523_9BACT</name>
<comment type="caution">
    <text evidence="3">The sequence shown here is derived from an EMBL/GenBank/DDBJ whole genome shotgun (WGS) entry which is preliminary data.</text>
</comment>
<dbReference type="HOGENOM" id="CLU_026488_1_0_10"/>
<feature type="transmembrane region" description="Helical" evidence="2">
    <location>
        <begin position="7"/>
        <end position="25"/>
    </location>
</feature>
<gene>
    <name evidence="3" type="ORF">HMPREF9450_00033</name>
</gene>
<feature type="compositionally biased region" description="Low complexity" evidence="1">
    <location>
        <begin position="638"/>
        <end position="653"/>
    </location>
</feature>
<feature type="compositionally biased region" description="Basic and acidic residues" evidence="1">
    <location>
        <begin position="659"/>
        <end position="671"/>
    </location>
</feature>
<sequence>MSSQRDYTSYSFLTTILVIAAMAGLSQLPRFKLGSLTFKRTNILADIIKQEESPELLEADQYFDTTFLNEAAAMKVIDSATRSAERDTLSLPEAKLEEWNIATDTPAAAPILLTKPAGADQNVVPIELFSPDAMMRFNRALTRGAAGRPVRIAVLGDSFIEGDIITADLREQLQNLCGGRGVGFVPFASPLAKFRGTVLHSFSNWDIYNIRDRAQIPAAIKDRFFVSGFVCIPQEGATTRLQGVTFRKHINQAGTARLVFTNRNNTRLNVVINDSVSRLFAPEPSEHVQQIVINAPVHSISVTLNRTDGFTGYGIVLEDAGGVSVDNYSIRGNSGMALFETNSFVNQQIGQMLGYDLIVLQYGLNVMSPDVLKYDSYSKTFTRIIRYVQQCFPGASILVMGVGDRSTLRDGQFVTMPAVKGMIDAQRKAAEAAGVAFWNTFDAMGGENSMVNFVQKKWAAQDHTHIRYPGGKYIAQRFATALVYDAQQHPGDGDEPMPLYHSPAADTGKNAFPAGWEHEGTEQNPAESGTETEAGTAATDRERGQTDQNTARNGNGQRTGTGTEAGAETGTGTGTITGTGVTAGTNAGAGVTPASPAASGMRDTTRIQADSVRNGKREHDTRPNGTRPSEIQPGKQPGSNSGNGSNGNNNDDSGNNRHNRNDGNDNFSETR</sequence>
<evidence type="ECO:0000313" key="3">
    <source>
        <dbReference type="EMBL" id="EHB93262.1"/>
    </source>
</evidence>
<evidence type="ECO:0000256" key="2">
    <source>
        <dbReference type="SAM" id="Phobius"/>
    </source>
</evidence>
<dbReference type="SUPFAM" id="SSF52266">
    <property type="entry name" value="SGNH hydrolase"/>
    <property type="match status" value="1"/>
</dbReference>
<dbReference type="GeneID" id="92816459"/>
<protein>
    <recommendedName>
        <fullName evidence="5">SGNH hydrolase-type esterase domain-containing protein</fullName>
    </recommendedName>
</protein>
<evidence type="ECO:0000256" key="1">
    <source>
        <dbReference type="SAM" id="MobiDB-lite"/>
    </source>
</evidence>
<proteinExistence type="predicted"/>
<keyword evidence="2" id="KW-0472">Membrane</keyword>
<feature type="compositionally biased region" description="Low complexity" evidence="1">
    <location>
        <begin position="578"/>
        <end position="592"/>
    </location>
</feature>
<keyword evidence="2" id="KW-1133">Transmembrane helix</keyword>
<reference evidence="3 4" key="1">
    <citation type="submission" date="2011-08" db="EMBL/GenBank/DDBJ databases">
        <title>The Genome Sequence of Alistipes indistinctus YIT 12060.</title>
        <authorList>
            <consortium name="The Broad Institute Genome Sequencing Platform"/>
            <person name="Earl A."/>
            <person name="Ward D."/>
            <person name="Feldgarden M."/>
            <person name="Gevers D."/>
            <person name="Morotomi M."/>
            <person name="Young S.K."/>
            <person name="Zeng Q."/>
            <person name="Gargeya S."/>
            <person name="Fitzgerald M."/>
            <person name="Haas B."/>
            <person name="Abouelleil A."/>
            <person name="Alvarado L."/>
            <person name="Arachchi H.M."/>
            <person name="Berlin A."/>
            <person name="Brown A."/>
            <person name="Chapman S.B."/>
            <person name="Chen Z."/>
            <person name="Dunbar C."/>
            <person name="Freedman E."/>
            <person name="Gearin G."/>
            <person name="Gellesch M."/>
            <person name="Goldberg J."/>
            <person name="Griggs A."/>
            <person name="Gujja S."/>
            <person name="Heiman D."/>
            <person name="Howarth C."/>
            <person name="Larson L."/>
            <person name="Lui A."/>
            <person name="MacDonald P.J.P."/>
            <person name="Montmayeur A."/>
            <person name="Murphy C."/>
            <person name="Neiman D."/>
            <person name="Pearson M."/>
            <person name="Priest M."/>
            <person name="Roberts A."/>
            <person name="Saif S."/>
            <person name="Shea T."/>
            <person name="Shenoy N."/>
            <person name="Sisk P."/>
            <person name="Stolte C."/>
            <person name="Sykes S."/>
            <person name="Wortman J."/>
            <person name="Nusbaum C."/>
            <person name="Birren B."/>
        </authorList>
    </citation>
    <scope>NUCLEOTIDE SEQUENCE [LARGE SCALE GENOMIC DNA]</scope>
    <source>
        <strain evidence="3 4">YIT 12060</strain>
    </source>
</reference>
<dbReference type="EMBL" id="ADLD01000003">
    <property type="protein sequence ID" value="EHB93262.1"/>
    <property type="molecule type" value="Genomic_DNA"/>
</dbReference>
<dbReference type="Gene3D" id="3.40.50.1110">
    <property type="entry name" value="SGNH hydrolase"/>
    <property type="match status" value="1"/>
</dbReference>
<dbReference type="OrthoDB" id="9810515at2"/>
<dbReference type="AlphaFoldDB" id="G5H523"/>
<evidence type="ECO:0000313" key="4">
    <source>
        <dbReference type="Proteomes" id="UP000006008"/>
    </source>
</evidence>
<feature type="compositionally biased region" description="Low complexity" evidence="1">
    <location>
        <begin position="549"/>
        <end position="568"/>
    </location>
</feature>
<feature type="compositionally biased region" description="Low complexity" evidence="1">
    <location>
        <begin position="526"/>
        <end position="538"/>
    </location>
</feature>